<reference evidence="1" key="1">
    <citation type="submission" date="2015-11" db="EMBL/GenBank/DDBJ databases">
        <title>De novo transcriptome assembly of four potential Pierce s Disease insect vectors from Arizona vineyards.</title>
        <authorList>
            <person name="Tassone E.E."/>
        </authorList>
    </citation>
    <scope>NUCLEOTIDE SEQUENCE</scope>
</reference>
<dbReference type="Pfam" id="PF03564">
    <property type="entry name" value="DUF1759"/>
    <property type="match status" value="1"/>
</dbReference>
<feature type="non-terminal residue" evidence="1">
    <location>
        <position position="1"/>
    </location>
</feature>
<dbReference type="AlphaFoldDB" id="A0A1B6FH76"/>
<organism evidence="1">
    <name type="scientific">Cuerna arida</name>
    <dbReference type="NCBI Taxonomy" id="1464854"/>
    <lineage>
        <taxon>Eukaryota</taxon>
        <taxon>Metazoa</taxon>
        <taxon>Ecdysozoa</taxon>
        <taxon>Arthropoda</taxon>
        <taxon>Hexapoda</taxon>
        <taxon>Insecta</taxon>
        <taxon>Pterygota</taxon>
        <taxon>Neoptera</taxon>
        <taxon>Paraneoptera</taxon>
        <taxon>Hemiptera</taxon>
        <taxon>Auchenorrhyncha</taxon>
        <taxon>Membracoidea</taxon>
        <taxon>Cicadellidae</taxon>
        <taxon>Cicadellinae</taxon>
        <taxon>Proconiini</taxon>
        <taxon>Cuerna</taxon>
    </lineage>
</organism>
<gene>
    <name evidence="1" type="ORF">g.908</name>
</gene>
<evidence type="ECO:0000313" key="1">
    <source>
        <dbReference type="EMBL" id="JAS49559.1"/>
    </source>
</evidence>
<name>A0A1B6FH76_9HEMI</name>
<accession>A0A1B6FH76</accession>
<proteinExistence type="predicted"/>
<sequence length="139" mass="15924">HEKEPPVHSSSSAIVTTAVQKLADSFRHAMQPVSCRQQLPHFSGKPDEWPMFYSAYTNTVHLFREEDNFARVRNCLEGEAFKMVKPLFVSCKNLSSIINTLQMRYGRPEFVIESMMKKTHMLPPVNEDDTASLIEFSTT</sequence>
<protein>
    <submittedName>
        <fullName evidence="1">Uncharacterized protein</fullName>
    </submittedName>
</protein>
<dbReference type="EMBL" id="GECZ01020210">
    <property type="protein sequence ID" value="JAS49559.1"/>
    <property type="molecule type" value="Transcribed_RNA"/>
</dbReference>
<dbReference type="InterPro" id="IPR005312">
    <property type="entry name" value="DUF1759"/>
</dbReference>
<feature type="non-terminal residue" evidence="1">
    <location>
        <position position="139"/>
    </location>
</feature>